<dbReference type="AlphaFoldDB" id="A0A9X3S5N6"/>
<feature type="signal peptide" evidence="1">
    <location>
        <begin position="1"/>
        <end position="24"/>
    </location>
</feature>
<evidence type="ECO:0000256" key="1">
    <source>
        <dbReference type="SAM" id="SignalP"/>
    </source>
</evidence>
<organism evidence="2 3">
    <name type="scientific">Solirubrobacter ginsenosidimutans</name>
    <dbReference type="NCBI Taxonomy" id="490573"/>
    <lineage>
        <taxon>Bacteria</taxon>
        <taxon>Bacillati</taxon>
        <taxon>Actinomycetota</taxon>
        <taxon>Thermoleophilia</taxon>
        <taxon>Solirubrobacterales</taxon>
        <taxon>Solirubrobacteraceae</taxon>
        <taxon>Solirubrobacter</taxon>
    </lineage>
</organism>
<keyword evidence="1" id="KW-0732">Signal</keyword>
<comment type="caution">
    <text evidence="2">The sequence shown here is derived from an EMBL/GenBank/DDBJ whole genome shotgun (WGS) entry which is preliminary data.</text>
</comment>
<feature type="chain" id="PRO_5040739421" evidence="1">
    <location>
        <begin position="25"/>
        <end position="77"/>
    </location>
</feature>
<protein>
    <submittedName>
        <fullName evidence="2">Uncharacterized protein</fullName>
    </submittedName>
</protein>
<reference evidence="2" key="1">
    <citation type="submission" date="2022-10" db="EMBL/GenBank/DDBJ databases">
        <title>The WGS of Solirubrobacter ginsenosidimutans DSM 21036.</title>
        <authorList>
            <person name="Jiang Z."/>
        </authorList>
    </citation>
    <scope>NUCLEOTIDE SEQUENCE</scope>
    <source>
        <strain evidence="2">DSM 21036</strain>
    </source>
</reference>
<gene>
    <name evidence="2" type="ORF">OM076_28985</name>
</gene>
<accession>A0A9X3S5N6</accession>
<evidence type="ECO:0000313" key="3">
    <source>
        <dbReference type="Proteomes" id="UP001149140"/>
    </source>
</evidence>
<dbReference type="EMBL" id="JAPDOD010000033">
    <property type="protein sequence ID" value="MDA0164341.1"/>
    <property type="molecule type" value="Genomic_DNA"/>
</dbReference>
<proteinExistence type="predicted"/>
<keyword evidence="3" id="KW-1185">Reference proteome</keyword>
<dbReference type="RefSeq" id="WP_270043594.1">
    <property type="nucleotide sequence ID" value="NZ_JAPDOD010000033.1"/>
</dbReference>
<sequence>MTLRKLAVIAPVSLALALAGPVAAAPAATTPSNPGSAIPCYPFPAWCGPDGKPWVPWPFPFPFSFVSGLLGLGTPTT</sequence>
<dbReference type="Proteomes" id="UP001149140">
    <property type="component" value="Unassembled WGS sequence"/>
</dbReference>
<name>A0A9X3S5N6_9ACTN</name>
<evidence type="ECO:0000313" key="2">
    <source>
        <dbReference type="EMBL" id="MDA0164341.1"/>
    </source>
</evidence>